<dbReference type="InterPro" id="IPR005528">
    <property type="entry name" value="ChpA-H"/>
</dbReference>
<sequence>MRKWVRTSARTALITAGFIAMGTGVSLADSHPVTSGDGSVGSGNQLVANADVPVNVCGNAVAVIGNAGAFCQDVGAVVHDRAGGDDIETSGEGSVLSGNQAVADLEVPVNVCGNAVSVIGNAGAFCEDVGAAVIDQSGHKGHKGHRDHQLAPAEIEGATGSSENVSLSRTAELAGSTEPLRSESRDAMAGPARHQNGGDIETSGEGSVGSGNQAVVDAEVPVNVCGNAVSVVGNAGAFCEDVGAAVIDQSGHKGHKGHRDHQLAQAPETAQLGGDLTEAPVELPVSAQNADTDAVGAAREAMRQEAPQELSGMPQLTLPTDGLPTDGLLDGVPTGL</sequence>
<feature type="domain" description="Chaplin" evidence="6">
    <location>
        <begin position="37"/>
        <end position="77"/>
    </location>
</feature>
<evidence type="ECO:0000256" key="1">
    <source>
        <dbReference type="ARBA" id="ARBA00022512"/>
    </source>
</evidence>
<dbReference type="PROSITE" id="PS51884">
    <property type="entry name" value="CHAPLIN"/>
    <property type="match status" value="3"/>
</dbReference>
<keyword evidence="1" id="KW-0964">Secreted</keyword>
<feature type="chain" id="PRO_5032637297" description="Chaplin domain-containing protein" evidence="5">
    <location>
        <begin position="29"/>
        <end position="336"/>
    </location>
</feature>
<dbReference type="Pfam" id="PF03777">
    <property type="entry name" value="ChpA-C"/>
    <property type="match status" value="3"/>
</dbReference>
<evidence type="ECO:0000259" key="6">
    <source>
        <dbReference type="PROSITE" id="PS51884"/>
    </source>
</evidence>
<evidence type="ECO:0000256" key="2">
    <source>
        <dbReference type="ARBA" id="ARBA00022889"/>
    </source>
</evidence>
<dbReference type="RefSeq" id="WP_179645553.1">
    <property type="nucleotide sequence ID" value="NZ_BAAAYY010000019.1"/>
</dbReference>
<feature type="compositionally biased region" description="Polar residues" evidence="4">
    <location>
        <begin position="159"/>
        <end position="169"/>
    </location>
</feature>
<dbReference type="GO" id="GO:0007155">
    <property type="term" value="P:cell adhesion"/>
    <property type="evidence" value="ECO:0007669"/>
    <property type="project" value="UniProtKB-KW"/>
</dbReference>
<dbReference type="AlphaFoldDB" id="A0A852U7T7"/>
<dbReference type="EMBL" id="JACCCC010000001">
    <property type="protein sequence ID" value="NYE49990.1"/>
    <property type="molecule type" value="Genomic_DNA"/>
</dbReference>
<keyword evidence="1" id="KW-0134">Cell wall</keyword>
<feature type="domain" description="Chaplin" evidence="6">
    <location>
        <begin position="92"/>
        <end position="132"/>
    </location>
</feature>
<keyword evidence="2" id="KW-0130">Cell adhesion</keyword>
<reference evidence="7 8" key="1">
    <citation type="submission" date="2020-07" db="EMBL/GenBank/DDBJ databases">
        <title>Sequencing the genomes of 1000 actinobacteria strains.</title>
        <authorList>
            <person name="Klenk H.-P."/>
        </authorList>
    </citation>
    <scope>NUCLEOTIDE SEQUENCE [LARGE SCALE GENOMIC DNA]</scope>
    <source>
        <strain evidence="7 8">CXB654</strain>
    </source>
</reference>
<dbReference type="Proteomes" id="UP000589036">
    <property type="component" value="Unassembled WGS sequence"/>
</dbReference>
<feature type="region of interest" description="Disordered" evidence="4">
    <location>
        <begin position="299"/>
        <end position="336"/>
    </location>
</feature>
<comment type="caution">
    <text evidence="7">The sequence shown here is derived from an EMBL/GenBank/DDBJ whole genome shotgun (WGS) entry which is preliminary data.</text>
</comment>
<protein>
    <recommendedName>
        <fullName evidence="6">Chaplin domain-containing protein</fullName>
    </recommendedName>
</protein>
<keyword evidence="8" id="KW-1185">Reference proteome</keyword>
<organism evidence="7 8">
    <name type="scientific">Spinactinospora alkalitolerans</name>
    <dbReference type="NCBI Taxonomy" id="687207"/>
    <lineage>
        <taxon>Bacteria</taxon>
        <taxon>Bacillati</taxon>
        <taxon>Actinomycetota</taxon>
        <taxon>Actinomycetes</taxon>
        <taxon>Streptosporangiales</taxon>
        <taxon>Nocardiopsidaceae</taxon>
        <taxon>Spinactinospora</taxon>
    </lineage>
</organism>
<gene>
    <name evidence="7" type="ORF">HDA32_005110</name>
</gene>
<accession>A0A852U7T7</accession>
<evidence type="ECO:0000256" key="3">
    <source>
        <dbReference type="ARBA" id="ARBA00023087"/>
    </source>
</evidence>
<evidence type="ECO:0000313" key="8">
    <source>
        <dbReference type="Proteomes" id="UP000589036"/>
    </source>
</evidence>
<feature type="region of interest" description="Disordered" evidence="4">
    <location>
        <begin position="157"/>
        <end position="210"/>
    </location>
</feature>
<feature type="domain" description="Chaplin" evidence="6">
    <location>
        <begin position="205"/>
        <end position="245"/>
    </location>
</feature>
<evidence type="ECO:0000313" key="7">
    <source>
        <dbReference type="EMBL" id="NYE49990.1"/>
    </source>
</evidence>
<feature type="signal peptide" evidence="5">
    <location>
        <begin position="1"/>
        <end position="28"/>
    </location>
</feature>
<keyword evidence="5" id="KW-0732">Signal</keyword>
<proteinExistence type="predicted"/>
<name>A0A852U7T7_9ACTN</name>
<keyword evidence="3" id="KW-0034">Amyloid</keyword>
<evidence type="ECO:0000256" key="4">
    <source>
        <dbReference type="SAM" id="MobiDB-lite"/>
    </source>
</evidence>
<evidence type="ECO:0000256" key="5">
    <source>
        <dbReference type="SAM" id="SignalP"/>
    </source>
</evidence>